<sequence>MSTPVRPFDISLAHPLTTAYFSLGFSSQQPHVRQLFDFRICDVDTQISCTWLRLIASGLDRLIEKLLRLEREYDASPTDENLIAMNRCTAQWQQALSIEEDY</sequence>
<evidence type="ECO:0000313" key="1">
    <source>
        <dbReference type="EMBL" id="KAL0291070.1"/>
    </source>
</evidence>
<dbReference type="AlphaFoldDB" id="A0AAW2JBW4"/>
<name>A0AAW2JBW4_9LAMI</name>
<dbReference type="EMBL" id="JACGWK010001326">
    <property type="protein sequence ID" value="KAL0291070.1"/>
    <property type="molecule type" value="Genomic_DNA"/>
</dbReference>
<comment type="caution">
    <text evidence="1">The sequence shown here is derived from an EMBL/GenBank/DDBJ whole genome shotgun (WGS) entry which is preliminary data.</text>
</comment>
<gene>
    <name evidence="1" type="ORF">Sangu_2547500</name>
</gene>
<proteinExistence type="predicted"/>
<reference evidence="1" key="1">
    <citation type="submission" date="2020-06" db="EMBL/GenBank/DDBJ databases">
        <authorList>
            <person name="Li T."/>
            <person name="Hu X."/>
            <person name="Zhang T."/>
            <person name="Song X."/>
            <person name="Zhang H."/>
            <person name="Dai N."/>
            <person name="Sheng W."/>
            <person name="Hou X."/>
            <person name="Wei L."/>
        </authorList>
    </citation>
    <scope>NUCLEOTIDE SEQUENCE</scope>
    <source>
        <strain evidence="1">G01</strain>
        <tissue evidence="1">Leaf</tissue>
    </source>
</reference>
<organism evidence="1">
    <name type="scientific">Sesamum angustifolium</name>
    <dbReference type="NCBI Taxonomy" id="2727405"/>
    <lineage>
        <taxon>Eukaryota</taxon>
        <taxon>Viridiplantae</taxon>
        <taxon>Streptophyta</taxon>
        <taxon>Embryophyta</taxon>
        <taxon>Tracheophyta</taxon>
        <taxon>Spermatophyta</taxon>
        <taxon>Magnoliopsida</taxon>
        <taxon>eudicotyledons</taxon>
        <taxon>Gunneridae</taxon>
        <taxon>Pentapetalae</taxon>
        <taxon>asterids</taxon>
        <taxon>lamiids</taxon>
        <taxon>Lamiales</taxon>
        <taxon>Pedaliaceae</taxon>
        <taxon>Sesamum</taxon>
    </lineage>
</organism>
<accession>A0AAW2JBW4</accession>
<reference evidence="1" key="2">
    <citation type="journal article" date="2024" name="Plant">
        <title>Genomic evolution and insights into agronomic trait innovations of Sesamum species.</title>
        <authorList>
            <person name="Miao H."/>
            <person name="Wang L."/>
            <person name="Qu L."/>
            <person name="Liu H."/>
            <person name="Sun Y."/>
            <person name="Le M."/>
            <person name="Wang Q."/>
            <person name="Wei S."/>
            <person name="Zheng Y."/>
            <person name="Lin W."/>
            <person name="Duan Y."/>
            <person name="Cao H."/>
            <person name="Xiong S."/>
            <person name="Wang X."/>
            <person name="Wei L."/>
            <person name="Li C."/>
            <person name="Ma Q."/>
            <person name="Ju M."/>
            <person name="Zhao R."/>
            <person name="Li G."/>
            <person name="Mu C."/>
            <person name="Tian Q."/>
            <person name="Mei H."/>
            <person name="Zhang T."/>
            <person name="Gao T."/>
            <person name="Zhang H."/>
        </authorList>
    </citation>
    <scope>NUCLEOTIDE SEQUENCE</scope>
    <source>
        <strain evidence="1">G01</strain>
    </source>
</reference>
<protein>
    <submittedName>
        <fullName evidence="1">Uncharacterized protein</fullName>
    </submittedName>
</protein>